<feature type="region of interest" description="Disordered" evidence="1">
    <location>
        <begin position="116"/>
        <end position="144"/>
    </location>
</feature>
<gene>
    <name evidence="2" type="ORF">METZ01_LOCUS67639</name>
</gene>
<name>A0A381TF63_9ZZZZ</name>
<dbReference type="GO" id="GO:0043165">
    <property type="term" value="P:Gram-negative-bacterium-type cell outer membrane assembly"/>
    <property type="evidence" value="ECO:0007669"/>
    <property type="project" value="InterPro"/>
</dbReference>
<dbReference type="GO" id="GO:0019867">
    <property type="term" value="C:outer membrane"/>
    <property type="evidence" value="ECO:0007669"/>
    <property type="project" value="InterPro"/>
</dbReference>
<organism evidence="2">
    <name type="scientific">marine metagenome</name>
    <dbReference type="NCBI Taxonomy" id="408172"/>
    <lineage>
        <taxon>unclassified sequences</taxon>
        <taxon>metagenomes</taxon>
        <taxon>ecological metagenomes</taxon>
    </lineage>
</organism>
<evidence type="ECO:0000313" key="2">
    <source>
        <dbReference type="EMBL" id="SVA14785.1"/>
    </source>
</evidence>
<dbReference type="AlphaFoldDB" id="A0A381TF63"/>
<dbReference type="Pfam" id="PF04390">
    <property type="entry name" value="LptE"/>
    <property type="match status" value="1"/>
</dbReference>
<dbReference type="InterPro" id="IPR007485">
    <property type="entry name" value="LPS_assembly_LptE"/>
</dbReference>
<feature type="compositionally biased region" description="Acidic residues" evidence="1">
    <location>
        <begin position="121"/>
        <end position="136"/>
    </location>
</feature>
<sequence length="164" mass="18419">MPVHINSISLAPVVNESAEFSAAEILNEELNELMVNENVLDIVLPEQADSRLEVVILSVTDKPYTVTLSEDLGMEEVEEWKLTIKTSIQWFDLKRDEILFEKKMSSWGSYTPGVDISTDGLDNDGDNLIDDEDSDETGSPRESALSISVRRLTEDIVNEITNTW</sequence>
<accession>A0A381TF63</accession>
<proteinExistence type="predicted"/>
<dbReference type="EMBL" id="UINC01004501">
    <property type="protein sequence ID" value="SVA14785.1"/>
    <property type="molecule type" value="Genomic_DNA"/>
</dbReference>
<reference evidence="2" key="1">
    <citation type="submission" date="2018-05" db="EMBL/GenBank/DDBJ databases">
        <authorList>
            <person name="Lanie J.A."/>
            <person name="Ng W.-L."/>
            <person name="Kazmierczak K.M."/>
            <person name="Andrzejewski T.M."/>
            <person name="Davidsen T.M."/>
            <person name="Wayne K.J."/>
            <person name="Tettelin H."/>
            <person name="Glass J.I."/>
            <person name="Rusch D."/>
            <person name="Podicherti R."/>
            <person name="Tsui H.-C.T."/>
            <person name="Winkler M.E."/>
        </authorList>
    </citation>
    <scope>NUCLEOTIDE SEQUENCE</scope>
</reference>
<protein>
    <submittedName>
        <fullName evidence="2">Uncharacterized protein</fullName>
    </submittedName>
</protein>
<evidence type="ECO:0000256" key="1">
    <source>
        <dbReference type="SAM" id="MobiDB-lite"/>
    </source>
</evidence>